<dbReference type="GO" id="GO:0006355">
    <property type="term" value="P:regulation of DNA-templated transcription"/>
    <property type="evidence" value="ECO:0007669"/>
    <property type="project" value="InterPro"/>
</dbReference>
<accession>A0A4U9HIQ9</accession>
<proteinExistence type="predicted"/>
<dbReference type="NCBIfam" id="NF008548">
    <property type="entry name" value="PRK11475.1"/>
    <property type="match status" value="1"/>
</dbReference>
<dbReference type="Gene3D" id="1.10.10.10">
    <property type="entry name" value="Winged helix-like DNA-binding domain superfamily/Winged helix DNA-binding domain"/>
    <property type="match status" value="1"/>
</dbReference>
<dbReference type="PANTHER" id="PTHR43214">
    <property type="entry name" value="TWO-COMPONENT RESPONSE REGULATOR"/>
    <property type="match status" value="1"/>
</dbReference>
<evidence type="ECO:0000313" key="4">
    <source>
        <dbReference type="Proteomes" id="UP000310719"/>
    </source>
</evidence>
<organism evidence="3 4">
    <name type="scientific">Leclercia adecarboxylata</name>
    <dbReference type="NCBI Taxonomy" id="83655"/>
    <lineage>
        <taxon>Bacteria</taxon>
        <taxon>Pseudomonadati</taxon>
        <taxon>Pseudomonadota</taxon>
        <taxon>Gammaproteobacteria</taxon>
        <taxon>Enterobacterales</taxon>
        <taxon>Enterobacteriaceae</taxon>
        <taxon>Leclercia</taxon>
    </lineage>
</organism>
<dbReference type="PROSITE" id="PS50043">
    <property type="entry name" value="HTH_LUXR_2"/>
    <property type="match status" value="1"/>
</dbReference>
<keyword evidence="1" id="KW-0238">DNA-binding</keyword>
<evidence type="ECO:0000313" key="3">
    <source>
        <dbReference type="EMBL" id="VTP63575.1"/>
    </source>
</evidence>
<dbReference type="SMART" id="SM00421">
    <property type="entry name" value="HTH_LUXR"/>
    <property type="match status" value="1"/>
</dbReference>
<dbReference type="InterPro" id="IPR039420">
    <property type="entry name" value="WalR-like"/>
</dbReference>
<dbReference type="EMBL" id="LR590464">
    <property type="protein sequence ID" value="VTP63575.1"/>
    <property type="molecule type" value="Genomic_DNA"/>
</dbReference>
<dbReference type="GO" id="GO:0003677">
    <property type="term" value="F:DNA binding"/>
    <property type="evidence" value="ECO:0007669"/>
    <property type="project" value="UniProtKB-KW"/>
</dbReference>
<dbReference type="Pfam" id="PF00196">
    <property type="entry name" value="GerE"/>
    <property type="match status" value="1"/>
</dbReference>
<evidence type="ECO:0000259" key="2">
    <source>
        <dbReference type="PROSITE" id="PS50043"/>
    </source>
</evidence>
<sequence>MEKSAAKRHIAIVEKCMMSAMGLKHLFASPSLNAYEVHLFNNIASFQSTLNSVPYSTLIYSLSDEREERRNCLLCIKELTATHGMIQRIVLASDEKEASLINQLSPSRLHGILLKSHSLATLQEQLSKMLSETRRANDSKLHHWNIHRGRLLSPSERAILQYMSCGYSLAQIATQLERNIKTIRAHKFNAMMKLGVHSDVGLLDAADILTLFPIPDHRALHFLSPLHS</sequence>
<evidence type="ECO:0000256" key="1">
    <source>
        <dbReference type="ARBA" id="ARBA00023125"/>
    </source>
</evidence>
<name>A0A4U9HIQ9_9ENTR</name>
<dbReference type="InterPro" id="IPR000792">
    <property type="entry name" value="Tscrpt_reg_LuxR_C"/>
</dbReference>
<dbReference type="PRINTS" id="PR00038">
    <property type="entry name" value="HTHLUXR"/>
</dbReference>
<gene>
    <name evidence="3" type="primary">bglJ</name>
    <name evidence="3" type="ORF">NCTC13032_00919</name>
</gene>
<dbReference type="CDD" id="cd06170">
    <property type="entry name" value="LuxR_C_like"/>
    <property type="match status" value="1"/>
</dbReference>
<dbReference type="Proteomes" id="UP000310719">
    <property type="component" value="Chromosome"/>
</dbReference>
<reference evidence="3 4" key="1">
    <citation type="submission" date="2019-05" db="EMBL/GenBank/DDBJ databases">
        <authorList>
            <consortium name="Pathogen Informatics"/>
        </authorList>
    </citation>
    <scope>NUCLEOTIDE SEQUENCE [LARGE SCALE GENOMIC DNA]</scope>
    <source>
        <strain evidence="3 4">NCTC13032</strain>
    </source>
</reference>
<dbReference type="SUPFAM" id="SSF46894">
    <property type="entry name" value="C-terminal effector domain of the bipartite response regulators"/>
    <property type="match status" value="1"/>
</dbReference>
<dbReference type="STRING" id="83655.APT61_19245"/>
<dbReference type="InterPro" id="IPR016032">
    <property type="entry name" value="Sig_transdc_resp-reg_C-effctor"/>
</dbReference>
<feature type="domain" description="HTH luxR-type" evidence="2">
    <location>
        <begin position="145"/>
        <end position="210"/>
    </location>
</feature>
<dbReference type="AlphaFoldDB" id="A0A4U9HIQ9"/>
<dbReference type="InterPro" id="IPR036388">
    <property type="entry name" value="WH-like_DNA-bd_sf"/>
</dbReference>
<dbReference type="PANTHER" id="PTHR43214:SF31">
    <property type="entry name" value="TRANSCRIPTIONAL ACTIVATOR PROTEIN BGLJ"/>
    <property type="match status" value="1"/>
</dbReference>
<protein>
    <submittedName>
        <fullName evidence="3">Transcriptional activator protein BglJ</fullName>
    </submittedName>
</protein>